<keyword evidence="3" id="KW-1185">Reference proteome</keyword>
<accession>A0ABX3BYF4</accession>
<protein>
    <submittedName>
        <fullName evidence="2">Uncharacterized protein</fullName>
    </submittedName>
</protein>
<dbReference type="Proteomes" id="UP000179621">
    <property type="component" value="Unassembled WGS sequence"/>
</dbReference>
<evidence type="ECO:0000313" key="2">
    <source>
        <dbReference type="EMBL" id="OHU08770.1"/>
    </source>
</evidence>
<dbReference type="EMBL" id="MLIH01000027">
    <property type="protein sequence ID" value="OHU08770.1"/>
    <property type="molecule type" value="Genomic_DNA"/>
</dbReference>
<name>A0ABX3BYF4_9MYCO</name>
<evidence type="ECO:0000256" key="1">
    <source>
        <dbReference type="SAM" id="MobiDB-lite"/>
    </source>
</evidence>
<gene>
    <name evidence="2" type="ORF">BKG73_17275</name>
</gene>
<proteinExistence type="predicted"/>
<organism evidence="2 3">
    <name type="scientific">Mycobacteroides saopaulense</name>
    <dbReference type="NCBI Taxonomy" id="1578165"/>
    <lineage>
        <taxon>Bacteria</taxon>
        <taxon>Bacillati</taxon>
        <taxon>Actinomycetota</taxon>
        <taxon>Actinomycetes</taxon>
        <taxon>Mycobacteriales</taxon>
        <taxon>Mycobacteriaceae</taxon>
        <taxon>Mycobacteroides</taxon>
    </lineage>
</organism>
<feature type="region of interest" description="Disordered" evidence="1">
    <location>
        <begin position="1"/>
        <end position="27"/>
    </location>
</feature>
<reference evidence="2 3" key="1">
    <citation type="submission" date="2016-10" db="EMBL/GenBank/DDBJ databases">
        <title>Evaluation of Human, Animal and Environmental Mycobacterium chelonae Isolates by Core Genome Phylogenomic Analysis, Targeted Gene Comparison, and Anti-microbial Susceptibility Patterns: A Tale of Mistaken Identities.</title>
        <authorList>
            <person name="Fogelson S.B."/>
            <person name="Camus A.C."/>
            <person name="Lorenz W."/>
            <person name="Vasireddy R."/>
            <person name="Vasireddy S."/>
            <person name="Smith T."/>
            <person name="Brown-Elliott B.A."/>
            <person name="Wallace R.J.Jr."/>
            <person name="Hasan N.A."/>
            <person name="Reischl U."/>
            <person name="Sanchez S."/>
        </authorList>
    </citation>
    <scope>NUCLEOTIDE SEQUENCE [LARGE SCALE GENOMIC DNA]</scope>
    <source>
        <strain evidence="2 3">8528</strain>
    </source>
</reference>
<comment type="caution">
    <text evidence="2">The sequence shown here is derived from an EMBL/GenBank/DDBJ whole genome shotgun (WGS) entry which is preliminary data.</text>
</comment>
<evidence type="ECO:0000313" key="3">
    <source>
        <dbReference type="Proteomes" id="UP000179621"/>
    </source>
</evidence>
<sequence>MADMDDPLDKLAPGAGQAAQTGREMDQRLLRYSGQNAAAGYRGSFEALGTEPLSKPWMAKIAEGLVPPRAFPQLPNAAGAPAIKVPWWRRLLRRFGR</sequence>